<evidence type="ECO:0000256" key="6">
    <source>
        <dbReference type="ARBA" id="ARBA00023004"/>
    </source>
</evidence>
<gene>
    <name evidence="11" type="ORF">BDN70DRAFT_38542</name>
</gene>
<dbReference type="InterPro" id="IPR017972">
    <property type="entry name" value="Cyt_P450_CS"/>
</dbReference>
<feature type="transmembrane region" description="Helical" evidence="10">
    <location>
        <begin position="56"/>
        <end position="78"/>
    </location>
</feature>
<evidence type="ECO:0000256" key="3">
    <source>
        <dbReference type="ARBA" id="ARBA00010617"/>
    </source>
</evidence>
<evidence type="ECO:0000256" key="1">
    <source>
        <dbReference type="ARBA" id="ARBA00001971"/>
    </source>
</evidence>
<dbReference type="Pfam" id="PF00067">
    <property type="entry name" value="p450"/>
    <property type="match status" value="1"/>
</dbReference>
<dbReference type="InterPro" id="IPR001128">
    <property type="entry name" value="Cyt_P450"/>
</dbReference>
<evidence type="ECO:0000256" key="9">
    <source>
        <dbReference type="RuleBase" id="RU000461"/>
    </source>
</evidence>
<reference evidence="11" key="1">
    <citation type="submission" date="2020-11" db="EMBL/GenBank/DDBJ databases">
        <authorList>
            <consortium name="DOE Joint Genome Institute"/>
            <person name="Ahrendt S."/>
            <person name="Riley R."/>
            <person name="Andreopoulos W."/>
            <person name="Labutti K."/>
            <person name="Pangilinan J."/>
            <person name="Ruiz-Duenas F.J."/>
            <person name="Barrasa J.M."/>
            <person name="Sanchez-Garcia M."/>
            <person name="Camarero S."/>
            <person name="Miyauchi S."/>
            <person name="Serrano A."/>
            <person name="Linde D."/>
            <person name="Babiker R."/>
            <person name="Drula E."/>
            <person name="Ayuso-Fernandez I."/>
            <person name="Pacheco R."/>
            <person name="Padilla G."/>
            <person name="Ferreira P."/>
            <person name="Barriuso J."/>
            <person name="Kellner H."/>
            <person name="Castanera R."/>
            <person name="Alfaro M."/>
            <person name="Ramirez L."/>
            <person name="Pisabarro A.G."/>
            <person name="Kuo A."/>
            <person name="Tritt A."/>
            <person name="Lipzen A."/>
            <person name="He G."/>
            <person name="Yan M."/>
            <person name="Ng V."/>
            <person name="Cullen D."/>
            <person name="Martin F."/>
            <person name="Rosso M.-N."/>
            <person name="Henrissat B."/>
            <person name="Hibbett D."/>
            <person name="Martinez A.T."/>
            <person name="Grigoriev I.V."/>
        </authorList>
    </citation>
    <scope>NUCLEOTIDE SEQUENCE</scope>
    <source>
        <strain evidence="11">CIRM-BRFM 674</strain>
    </source>
</reference>
<dbReference type="PANTHER" id="PTHR24305">
    <property type="entry name" value="CYTOCHROME P450"/>
    <property type="match status" value="1"/>
</dbReference>
<comment type="cofactor">
    <cofactor evidence="1 8">
        <name>heme</name>
        <dbReference type="ChEBI" id="CHEBI:30413"/>
    </cofactor>
</comment>
<dbReference type="GO" id="GO:0005506">
    <property type="term" value="F:iron ion binding"/>
    <property type="evidence" value="ECO:0007669"/>
    <property type="project" value="InterPro"/>
</dbReference>
<evidence type="ECO:0000256" key="5">
    <source>
        <dbReference type="ARBA" id="ARBA00023002"/>
    </source>
</evidence>
<dbReference type="PROSITE" id="PS00086">
    <property type="entry name" value="CYTOCHROME_P450"/>
    <property type="match status" value="1"/>
</dbReference>
<accession>A0A9P6CTN1</accession>
<comment type="similarity">
    <text evidence="3 9">Belongs to the cytochrome P450 family.</text>
</comment>
<keyword evidence="10" id="KW-0812">Transmembrane</keyword>
<feature type="binding site" description="axial binding residue" evidence="8">
    <location>
        <position position="521"/>
    </location>
    <ligand>
        <name>heme</name>
        <dbReference type="ChEBI" id="CHEBI:30413"/>
    </ligand>
    <ligandPart>
        <name>Fe</name>
        <dbReference type="ChEBI" id="CHEBI:18248"/>
    </ligandPart>
</feature>
<dbReference type="GO" id="GO:0016705">
    <property type="term" value="F:oxidoreductase activity, acting on paired donors, with incorporation or reduction of molecular oxygen"/>
    <property type="evidence" value="ECO:0007669"/>
    <property type="project" value="InterPro"/>
</dbReference>
<dbReference type="GO" id="GO:0020037">
    <property type="term" value="F:heme binding"/>
    <property type="evidence" value="ECO:0007669"/>
    <property type="project" value="InterPro"/>
</dbReference>
<evidence type="ECO:0000256" key="4">
    <source>
        <dbReference type="ARBA" id="ARBA00022723"/>
    </source>
</evidence>
<evidence type="ECO:0000256" key="2">
    <source>
        <dbReference type="ARBA" id="ARBA00005179"/>
    </source>
</evidence>
<keyword evidence="10" id="KW-1133">Transmembrane helix</keyword>
<protein>
    <submittedName>
        <fullName evidence="11">Cytochrome P450</fullName>
    </submittedName>
</protein>
<evidence type="ECO:0000313" key="11">
    <source>
        <dbReference type="EMBL" id="KAF9478582.1"/>
    </source>
</evidence>
<keyword evidence="6 8" id="KW-0408">Iron</keyword>
<dbReference type="AlphaFoldDB" id="A0A9P6CTN1"/>
<keyword evidence="4 8" id="KW-0479">Metal-binding</keyword>
<dbReference type="PANTHER" id="PTHR24305:SF187">
    <property type="entry name" value="P450, PUTATIVE (EUROFUNG)-RELATED"/>
    <property type="match status" value="1"/>
</dbReference>
<dbReference type="PRINTS" id="PR00463">
    <property type="entry name" value="EP450I"/>
</dbReference>
<dbReference type="InterPro" id="IPR036396">
    <property type="entry name" value="Cyt_P450_sf"/>
</dbReference>
<evidence type="ECO:0000313" key="12">
    <source>
        <dbReference type="Proteomes" id="UP000807469"/>
    </source>
</evidence>
<proteinExistence type="inferred from homology"/>
<evidence type="ECO:0000256" key="7">
    <source>
        <dbReference type="ARBA" id="ARBA00023033"/>
    </source>
</evidence>
<comment type="caution">
    <text evidence="11">The sequence shown here is derived from an EMBL/GenBank/DDBJ whole genome shotgun (WGS) entry which is preliminary data.</text>
</comment>
<keyword evidence="5 9" id="KW-0560">Oxidoreductase</keyword>
<keyword evidence="8 9" id="KW-0349">Heme</keyword>
<dbReference type="InterPro" id="IPR050121">
    <property type="entry name" value="Cytochrome_P450_monoxygenase"/>
</dbReference>
<name>A0A9P6CTN1_9AGAR</name>
<dbReference type="SUPFAM" id="SSF48264">
    <property type="entry name" value="Cytochrome P450"/>
    <property type="match status" value="1"/>
</dbReference>
<comment type="pathway">
    <text evidence="2">Secondary metabolite biosynthesis.</text>
</comment>
<keyword evidence="7 9" id="KW-0503">Monooxygenase</keyword>
<dbReference type="InterPro" id="IPR002401">
    <property type="entry name" value="Cyt_P450_E_grp-I"/>
</dbReference>
<sequence>MDSKIQLFVAAEVCSALATHQWFKRCDPVGLKSAVALLAVIPSISTWMLFQQTHSILLSVVCAYPAFYFLVAVFVIAYRLSPYHPLAKYPGPILMKITKLWGAWIAYTGKTHIYLKAVHDQYGPTVRIGPNELSTIEKAFLPNIIGSQGMPKGPMWDGRKFAQTDAQKDYDNIIDLRDDVLHAQLRKPWNKAFLAEPLKDYEALLIPRVTQIIKILKNICEDDDDGIGKVDIAKWMGCFAVDFIGDVAFGGCFQLMDEGDKDGVFHAMEEAMYLPSITHHVPWISKFMRYFPMVNGGMTRFIEFGLEKALTRYSMEMKRKDLFYHMCEAANNLDSELPIIISNALLAIVAGSDTTAFTLNCILYLLLSTPEAYQRLQWEIDVAFSKHDIPNAYVNTKSDNDTIQARYGDILGSLPYLNAVINEGLRMFPSVTTGLQRAPAKGSGGKILQSGPLNPTVFLPEGNAITVPAYVLHRDPRYFSPCPDKFIPERWLTIAEKQQFATKFNTSRDAFIPFSLGQHNCVGRPLALMEMRYVLAAFLRNFDTEFNRAEYDSTQWEEKMQDRFTCQAMGNLPIRIRFRGVGGEK</sequence>
<keyword evidence="10" id="KW-0472">Membrane</keyword>
<dbReference type="OrthoDB" id="6692864at2759"/>
<evidence type="ECO:0000256" key="10">
    <source>
        <dbReference type="SAM" id="Phobius"/>
    </source>
</evidence>
<evidence type="ECO:0000256" key="8">
    <source>
        <dbReference type="PIRSR" id="PIRSR602401-1"/>
    </source>
</evidence>
<dbReference type="PRINTS" id="PR00385">
    <property type="entry name" value="P450"/>
</dbReference>
<organism evidence="11 12">
    <name type="scientific">Pholiota conissans</name>
    <dbReference type="NCBI Taxonomy" id="109636"/>
    <lineage>
        <taxon>Eukaryota</taxon>
        <taxon>Fungi</taxon>
        <taxon>Dikarya</taxon>
        <taxon>Basidiomycota</taxon>
        <taxon>Agaricomycotina</taxon>
        <taxon>Agaricomycetes</taxon>
        <taxon>Agaricomycetidae</taxon>
        <taxon>Agaricales</taxon>
        <taxon>Agaricineae</taxon>
        <taxon>Strophariaceae</taxon>
        <taxon>Pholiota</taxon>
    </lineage>
</organism>
<dbReference type="EMBL" id="MU155231">
    <property type="protein sequence ID" value="KAF9478582.1"/>
    <property type="molecule type" value="Genomic_DNA"/>
</dbReference>
<dbReference type="Gene3D" id="1.10.630.10">
    <property type="entry name" value="Cytochrome P450"/>
    <property type="match status" value="1"/>
</dbReference>
<dbReference type="GO" id="GO:0004497">
    <property type="term" value="F:monooxygenase activity"/>
    <property type="evidence" value="ECO:0007669"/>
    <property type="project" value="UniProtKB-KW"/>
</dbReference>
<dbReference type="Proteomes" id="UP000807469">
    <property type="component" value="Unassembled WGS sequence"/>
</dbReference>
<keyword evidence="12" id="KW-1185">Reference proteome</keyword>